<sequence length="132" mass="15330">MSCNCTLDQRHFSRTVLSNHQLKRQSECEEGTKTSNQSQLCTLPELYLSTEIRNTLQDWLWGSKVSDTWGIMMSYSAVRTELECSPVFFLSQPFLLHRQSKIHGHLYWLPQQETLHGVPSVPKLATYEKGWI</sequence>
<proteinExistence type="predicted"/>
<reference evidence="1" key="1">
    <citation type="journal article" date="2011" name="PLoS Biol.">
        <title>Gene gain and loss during evolution of obligate parasitism in the white rust pathogen of Arabidopsis thaliana.</title>
        <authorList>
            <person name="Kemen E."/>
            <person name="Gardiner A."/>
            <person name="Schultz-Larsen T."/>
            <person name="Kemen A.C."/>
            <person name="Balmuth A.L."/>
            <person name="Robert-Seilaniantz A."/>
            <person name="Bailey K."/>
            <person name="Holub E."/>
            <person name="Studholme D.J."/>
            <person name="Maclean D."/>
            <person name="Jones J.D."/>
        </authorList>
    </citation>
    <scope>NUCLEOTIDE SEQUENCE</scope>
</reference>
<name>F0WJ48_9STRA</name>
<dbReference type="EMBL" id="FR824163">
    <property type="protein sequence ID" value="CCA21294.1"/>
    <property type="molecule type" value="Genomic_DNA"/>
</dbReference>
<protein>
    <submittedName>
        <fullName evidence="1">AlNc14C118G6579 protein</fullName>
    </submittedName>
</protein>
<gene>
    <name evidence="1" type="primary">AlNc14C118G6579</name>
    <name evidence="1" type="ORF">ALNC14_074370</name>
</gene>
<dbReference type="AlphaFoldDB" id="F0WJ48"/>
<evidence type="ECO:0000313" key="1">
    <source>
        <dbReference type="EMBL" id="CCA21294.1"/>
    </source>
</evidence>
<dbReference type="HOGENOM" id="CLU_1920985_0_0_1"/>
<accession>F0WJ48</accession>
<reference evidence="1" key="2">
    <citation type="submission" date="2011-02" db="EMBL/GenBank/DDBJ databases">
        <authorList>
            <person name="MacLean D."/>
        </authorList>
    </citation>
    <scope>NUCLEOTIDE SEQUENCE</scope>
</reference>
<organism evidence="1">
    <name type="scientific">Albugo laibachii Nc14</name>
    <dbReference type="NCBI Taxonomy" id="890382"/>
    <lineage>
        <taxon>Eukaryota</taxon>
        <taxon>Sar</taxon>
        <taxon>Stramenopiles</taxon>
        <taxon>Oomycota</taxon>
        <taxon>Peronosporomycetes</taxon>
        <taxon>Albuginales</taxon>
        <taxon>Albuginaceae</taxon>
        <taxon>Albugo</taxon>
    </lineage>
</organism>